<evidence type="ECO:0000313" key="2">
    <source>
        <dbReference type="EMBL" id="CAE8626820.1"/>
    </source>
</evidence>
<feature type="region of interest" description="Disordered" evidence="1">
    <location>
        <begin position="177"/>
        <end position="261"/>
    </location>
</feature>
<dbReference type="EMBL" id="CAJNNW010006507">
    <property type="protein sequence ID" value="CAE8648359.1"/>
    <property type="molecule type" value="Genomic_DNA"/>
</dbReference>
<dbReference type="AlphaFoldDB" id="A0A813IDJ3"/>
<feature type="region of interest" description="Disordered" evidence="1">
    <location>
        <begin position="43"/>
        <end position="72"/>
    </location>
</feature>
<accession>A0A813IDJ3</accession>
<feature type="compositionally biased region" description="Gly residues" evidence="1">
    <location>
        <begin position="208"/>
        <end position="224"/>
    </location>
</feature>
<name>A0A813IDJ3_POLGL</name>
<feature type="region of interest" description="Disordered" evidence="1">
    <location>
        <begin position="608"/>
        <end position="654"/>
    </location>
</feature>
<comment type="caution">
    <text evidence="3">The sequence shown here is derived from an EMBL/GenBank/DDBJ whole genome shotgun (WGS) entry which is preliminary data.</text>
</comment>
<gene>
    <name evidence="2" type="ORF">PGLA2088_LOCUS513</name>
    <name evidence="3" type="ORF">PGLA2088_LOCUS6502</name>
</gene>
<sequence length="723" mass="77910">MESLEDFDVVRELNFRSSRRFLRLAEEDLAALLLLRAGSFESGGSFESRGRGEASSAGLGADAGADAGQDPPPLRSRRFVLSFPPLKPKFAQLLHATVVRFDLPFTLQGWGDERHLIVEASSSSSSGPAARGRLPVVRYDDFLVGLTTGLLPSLAQLPPAEIQLVVAPVLEPVVAEQQASHRASASEGEVPPKRETTPPAKRQRGGRFGRGGGGGGCGGGGGMRGWSSEESEGSEAEATKDGVRPRAAGGLPQSSGLAGLADGSAAHTAGRVMRGRGFLPDEGEMSSSTAAAGEEEALVRCVLRGDYGAFAIDPEDNWRPHRKPYVELQSQGWEFSKAWSFEPEARPPSDAKLRLERMASRRDAEADNNNDKESCGVMTWRIEHASLAGLETFQVAFGGQPQEMRRWLSGREGRAEEEPYVLEFRMITAERRWDFRFARASKLLEASWKHLPWSVQRQSVFWAASFVGRLDGKRYLHAGLDEFPGRRFFSARLAAPPRVFGFGLPKQVSAALYIRDIAVFGKASLQGAPFAGRDHFLEASLSVEEVEAAVRKAGVHLDVLRVLPLGEAAGKTNEVADSGVASTRVLVVCSSAERAKDVAEALGEARQVPGCQRTWPPPPTGGDEPPLSGAASEAEAVVQKASGGPPGGGGPELAKRFLEGQAQLWRSLHGDTLREMGLFQEHLERKTQHLEGTRLARNAAARIISANSQGHTPRANETARNTS</sequence>
<evidence type="ECO:0000313" key="4">
    <source>
        <dbReference type="Proteomes" id="UP000626109"/>
    </source>
</evidence>
<organism evidence="3 4">
    <name type="scientific">Polarella glacialis</name>
    <name type="common">Dinoflagellate</name>
    <dbReference type="NCBI Taxonomy" id="89957"/>
    <lineage>
        <taxon>Eukaryota</taxon>
        <taxon>Sar</taxon>
        <taxon>Alveolata</taxon>
        <taxon>Dinophyceae</taxon>
        <taxon>Suessiales</taxon>
        <taxon>Suessiaceae</taxon>
        <taxon>Polarella</taxon>
    </lineage>
</organism>
<dbReference type="Proteomes" id="UP000626109">
    <property type="component" value="Unassembled WGS sequence"/>
</dbReference>
<feature type="compositionally biased region" description="Low complexity" evidence="1">
    <location>
        <begin position="43"/>
        <end position="68"/>
    </location>
</feature>
<evidence type="ECO:0000313" key="3">
    <source>
        <dbReference type="EMBL" id="CAE8648359.1"/>
    </source>
</evidence>
<dbReference type="EMBL" id="CAJNNW010000341">
    <property type="protein sequence ID" value="CAE8626820.1"/>
    <property type="molecule type" value="Genomic_DNA"/>
</dbReference>
<evidence type="ECO:0000256" key="1">
    <source>
        <dbReference type="SAM" id="MobiDB-lite"/>
    </source>
</evidence>
<proteinExistence type="predicted"/>
<reference evidence="3" key="1">
    <citation type="submission" date="2021-02" db="EMBL/GenBank/DDBJ databases">
        <authorList>
            <person name="Dougan E. K."/>
            <person name="Rhodes N."/>
            <person name="Thang M."/>
            <person name="Chan C."/>
        </authorList>
    </citation>
    <scope>NUCLEOTIDE SEQUENCE</scope>
</reference>
<protein>
    <submittedName>
        <fullName evidence="3">Uncharacterized protein</fullName>
    </submittedName>
</protein>